<evidence type="ECO:0000256" key="9">
    <source>
        <dbReference type="NCBIfam" id="TIGR00065"/>
    </source>
</evidence>
<dbReference type="FunFam" id="3.40.50.1440:FF:000023">
    <property type="entry name" value="Cell division protein FtsZ"/>
    <property type="match status" value="1"/>
</dbReference>
<dbReference type="Gene3D" id="3.30.1330.20">
    <property type="entry name" value="Tubulin/FtsZ, C-terminal domain"/>
    <property type="match status" value="1"/>
</dbReference>
<keyword evidence="5 8" id="KW-0342">GTP-binding</keyword>
<evidence type="ECO:0000313" key="14">
    <source>
        <dbReference type="EMBL" id="PDP43794.1"/>
    </source>
</evidence>
<keyword evidence="4 8" id="KW-0547">Nucleotide-binding</keyword>
<dbReference type="GO" id="GO:0000917">
    <property type="term" value="P:division septum assembly"/>
    <property type="evidence" value="ECO:0007669"/>
    <property type="project" value="UniProtKB-KW"/>
</dbReference>
<dbReference type="GO" id="GO:0005737">
    <property type="term" value="C:cytoplasm"/>
    <property type="evidence" value="ECO:0007669"/>
    <property type="project" value="UniProtKB-SubCell"/>
</dbReference>
<dbReference type="GO" id="GO:0005525">
    <property type="term" value="F:GTP binding"/>
    <property type="evidence" value="ECO:0007669"/>
    <property type="project" value="UniProtKB-UniRule"/>
</dbReference>
<feature type="binding site" evidence="8">
    <location>
        <position position="195"/>
    </location>
    <ligand>
        <name>GTP</name>
        <dbReference type="ChEBI" id="CHEBI:37565"/>
    </ligand>
</feature>
<evidence type="ECO:0000259" key="13">
    <source>
        <dbReference type="SMART" id="SM00865"/>
    </source>
</evidence>
<feature type="binding site" evidence="8">
    <location>
        <begin position="117"/>
        <end position="119"/>
    </location>
    <ligand>
        <name>GTP</name>
        <dbReference type="ChEBI" id="CHEBI:37565"/>
    </ligand>
</feature>
<dbReference type="EMBL" id="NSLJ01000014">
    <property type="protein sequence ID" value="PDP43794.1"/>
    <property type="molecule type" value="Genomic_DNA"/>
</dbReference>
<dbReference type="InterPro" id="IPR024757">
    <property type="entry name" value="FtsZ_C"/>
</dbReference>
<accession>A0A2A6E777</accession>
<dbReference type="NCBIfam" id="TIGR00065">
    <property type="entry name" value="ftsZ"/>
    <property type="match status" value="1"/>
</dbReference>
<evidence type="ECO:0000256" key="6">
    <source>
        <dbReference type="ARBA" id="ARBA00023210"/>
    </source>
</evidence>
<evidence type="ECO:0000256" key="3">
    <source>
        <dbReference type="ARBA" id="ARBA00022618"/>
    </source>
</evidence>
<dbReference type="HAMAP" id="MF_00909">
    <property type="entry name" value="FtsZ"/>
    <property type="match status" value="1"/>
</dbReference>
<dbReference type="SUPFAM" id="SSF55307">
    <property type="entry name" value="Tubulin C-terminal domain-like"/>
    <property type="match status" value="1"/>
</dbReference>
<evidence type="ECO:0000256" key="7">
    <source>
        <dbReference type="ARBA" id="ARBA00023306"/>
    </source>
</evidence>
<dbReference type="InterPro" id="IPR008280">
    <property type="entry name" value="Tub_FtsZ_C"/>
</dbReference>
<feature type="binding site" evidence="8">
    <location>
        <begin position="29"/>
        <end position="33"/>
    </location>
    <ligand>
        <name>GTP</name>
        <dbReference type="ChEBI" id="CHEBI:37565"/>
    </ligand>
</feature>
<feature type="binding site" evidence="8">
    <location>
        <position position="148"/>
    </location>
    <ligand>
        <name>GTP</name>
        <dbReference type="ChEBI" id="CHEBI:37565"/>
    </ligand>
</feature>
<dbReference type="Pfam" id="PF12327">
    <property type="entry name" value="FtsZ_C"/>
    <property type="match status" value="1"/>
</dbReference>
<dbReference type="PANTHER" id="PTHR30314">
    <property type="entry name" value="CELL DIVISION PROTEIN FTSZ-RELATED"/>
    <property type="match status" value="1"/>
</dbReference>
<comment type="caution">
    <text evidence="14">The sequence shown here is derived from an EMBL/GenBank/DDBJ whole genome shotgun (WGS) entry which is preliminary data.</text>
</comment>
<dbReference type="PRINTS" id="PR00423">
    <property type="entry name" value="CELLDVISFTSZ"/>
</dbReference>
<feature type="domain" description="Tubulin/FtsZ 2-layer sandwich" evidence="13">
    <location>
        <begin position="215"/>
        <end position="340"/>
    </location>
</feature>
<dbReference type="InterPro" id="IPR036525">
    <property type="entry name" value="Tubulin/FtsZ_GTPase_sf"/>
</dbReference>
<dbReference type="SMART" id="SM00864">
    <property type="entry name" value="Tubulin"/>
    <property type="match status" value="1"/>
</dbReference>
<dbReference type="SMART" id="SM00865">
    <property type="entry name" value="Tubulin_C"/>
    <property type="match status" value="1"/>
</dbReference>
<feature type="compositionally biased region" description="Polar residues" evidence="11">
    <location>
        <begin position="432"/>
        <end position="448"/>
    </location>
</feature>
<comment type="function">
    <text evidence="8 10">Essential cell division protein that forms a contractile ring structure (Z ring) at the future cell division site. The regulation of the ring assembly controls the timing and the location of cell division. One of the functions of the FtsZ ring is to recruit other cell division proteins to the septum to produce a new cell wall between the dividing cells. Binds GTP and shows GTPase activity.</text>
</comment>
<dbReference type="InterPro" id="IPR020805">
    <property type="entry name" value="Cell_div_FtsZ_CS"/>
</dbReference>
<keyword evidence="3 8" id="KW-0132">Cell division</keyword>
<reference evidence="14 15" key="1">
    <citation type="submission" date="2017-09" db="EMBL/GenBank/DDBJ databases">
        <title>Phase variable restriction modification systems are present in the genome sequences of periodontal pathogens Prevotella intermedia, Tannerella forsythia and Porphyromonas gingivalis.</title>
        <authorList>
            <person name="Haigh R.D."/>
            <person name="Crawford L."/>
            <person name="Ralph J."/>
            <person name="Wanford J."/>
            <person name="Vartoukian S.R."/>
            <person name="Hijazib K."/>
            <person name="Wade W."/>
            <person name="Oggioni M.R."/>
        </authorList>
    </citation>
    <scope>NUCLEOTIDE SEQUENCE [LARGE SCALE GENOMIC DNA]</scope>
    <source>
        <strain evidence="14 15">WW11663</strain>
    </source>
</reference>
<evidence type="ECO:0000256" key="5">
    <source>
        <dbReference type="ARBA" id="ARBA00023134"/>
    </source>
</evidence>
<comment type="subunit">
    <text evidence="8">Homodimer. Polymerizes to form a dynamic ring structure in a strictly GTP-dependent manner. Interacts directly with several other division proteins.</text>
</comment>
<feature type="region of interest" description="Disordered" evidence="11">
    <location>
        <begin position="427"/>
        <end position="457"/>
    </location>
</feature>
<evidence type="ECO:0000256" key="1">
    <source>
        <dbReference type="ARBA" id="ARBA00009690"/>
    </source>
</evidence>
<dbReference type="Gene3D" id="3.40.50.1440">
    <property type="entry name" value="Tubulin/FtsZ, GTPase domain"/>
    <property type="match status" value="1"/>
</dbReference>
<organism evidence="14 15">
    <name type="scientific">Tannerella forsythia</name>
    <name type="common">Bacteroides forsythus</name>
    <dbReference type="NCBI Taxonomy" id="28112"/>
    <lineage>
        <taxon>Bacteria</taxon>
        <taxon>Pseudomonadati</taxon>
        <taxon>Bacteroidota</taxon>
        <taxon>Bacteroidia</taxon>
        <taxon>Bacteroidales</taxon>
        <taxon>Tannerellaceae</taxon>
        <taxon>Tannerella</taxon>
    </lineage>
</organism>
<protein>
    <recommendedName>
        <fullName evidence="8 9">Cell division protein FtsZ</fullName>
    </recommendedName>
</protein>
<dbReference type="SUPFAM" id="SSF52490">
    <property type="entry name" value="Tubulin nucleotide-binding domain-like"/>
    <property type="match status" value="1"/>
</dbReference>
<gene>
    <name evidence="8" type="primary">ftsZ</name>
    <name evidence="14" type="ORF">CLI86_06800</name>
</gene>
<dbReference type="GO" id="GO:0051258">
    <property type="term" value="P:protein polymerization"/>
    <property type="evidence" value="ECO:0007669"/>
    <property type="project" value="UniProtKB-UniRule"/>
</dbReference>
<dbReference type="Pfam" id="PF00091">
    <property type="entry name" value="Tubulin"/>
    <property type="match status" value="1"/>
</dbReference>
<comment type="subcellular location">
    <subcellularLocation>
        <location evidence="8">Cytoplasm</location>
    </subcellularLocation>
    <text evidence="8">Assembles at midcell at the inner surface of the cytoplasmic membrane.</text>
</comment>
<proteinExistence type="inferred from homology"/>
<dbReference type="GO" id="GO:0003924">
    <property type="term" value="F:GTPase activity"/>
    <property type="evidence" value="ECO:0007669"/>
    <property type="project" value="UniProtKB-UniRule"/>
</dbReference>
<dbReference type="AlphaFoldDB" id="A0A2A6E777"/>
<comment type="similarity">
    <text evidence="1 8 10">Belongs to the FtsZ family.</text>
</comment>
<name>A0A2A6E777_TANFO</name>
<evidence type="ECO:0000313" key="15">
    <source>
        <dbReference type="Proteomes" id="UP000219259"/>
    </source>
</evidence>
<evidence type="ECO:0000259" key="12">
    <source>
        <dbReference type="SMART" id="SM00864"/>
    </source>
</evidence>
<dbReference type="PANTHER" id="PTHR30314:SF3">
    <property type="entry name" value="MITOCHONDRIAL DIVISION PROTEIN FSZA"/>
    <property type="match status" value="1"/>
</dbReference>
<dbReference type="Proteomes" id="UP000219259">
    <property type="component" value="Unassembled WGS sequence"/>
</dbReference>
<sequence length="457" mass="49749">MHTIMSDTILQFNLPTDTRKIIKVVGVGGGGGNAVTHMYKEGIHDVSFVLCNTDSQALSRSEVPVKIALGRTVTEGLGAGNNPERAELAAKESEEEIHTMLNDGTKMVFITAGMGGGTGTGAAPVIAQIAKEMGILTVGIVTIPFLFEGPPKIIQALNGVEAISRNVDALLVVNNERLNEIYADLTMLNAFKKADDTLTIAAKSIAEIITLDGVINLDFADVKTTLQNGGVALISNGYGEGEGRLEQAIQDALRSPLLNNNEISNAKKILFNISFSSNTQEADGNELRMDEVRYMTEFMKQFGEDIEVIWGTAIDESLKGKVKFTVLATGFDLESIPEIKDIHDSKRARMSEAEIMEEEARLRTKEREKELIAKYYGKKLGSKRIPHKVMNASIAVLTANELDDDAIITLLEENPTYNRDPKLLLRARSKNAGEQQAHSSKAQTSQSGKPKISFRIG</sequence>
<evidence type="ECO:0000256" key="10">
    <source>
        <dbReference type="RuleBase" id="RU000631"/>
    </source>
</evidence>
<evidence type="ECO:0000256" key="11">
    <source>
        <dbReference type="SAM" id="MobiDB-lite"/>
    </source>
</evidence>
<dbReference type="CDD" id="cd02201">
    <property type="entry name" value="FtsZ_type1"/>
    <property type="match status" value="1"/>
</dbReference>
<dbReference type="InterPro" id="IPR018316">
    <property type="entry name" value="Tubulin/FtsZ_2-layer-sand-dom"/>
</dbReference>
<keyword evidence="6 8" id="KW-0717">Septation</keyword>
<feature type="binding site" evidence="8">
    <location>
        <position position="152"/>
    </location>
    <ligand>
        <name>GTP</name>
        <dbReference type="ChEBI" id="CHEBI:37565"/>
    </ligand>
</feature>
<evidence type="ECO:0000256" key="4">
    <source>
        <dbReference type="ARBA" id="ARBA00022741"/>
    </source>
</evidence>
<feature type="domain" description="Tubulin/FtsZ GTPase" evidence="12">
    <location>
        <begin position="21"/>
        <end position="213"/>
    </location>
</feature>
<dbReference type="GO" id="GO:0043093">
    <property type="term" value="P:FtsZ-dependent cytokinesis"/>
    <property type="evidence" value="ECO:0007669"/>
    <property type="project" value="UniProtKB-UniRule"/>
</dbReference>
<evidence type="ECO:0000256" key="8">
    <source>
        <dbReference type="HAMAP-Rule" id="MF_00909"/>
    </source>
</evidence>
<dbReference type="InterPro" id="IPR037103">
    <property type="entry name" value="Tubulin/FtsZ-like_C"/>
</dbReference>
<dbReference type="PROSITE" id="PS01135">
    <property type="entry name" value="FTSZ_2"/>
    <property type="match status" value="1"/>
</dbReference>
<dbReference type="GO" id="GO:0032153">
    <property type="term" value="C:cell division site"/>
    <property type="evidence" value="ECO:0007669"/>
    <property type="project" value="UniProtKB-UniRule"/>
</dbReference>
<dbReference type="InterPro" id="IPR003008">
    <property type="entry name" value="Tubulin_FtsZ_GTPase"/>
</dbReference>
<keyword evidence="7 8" id="KW-0131">Cell cycle</keyword>
<evidence type="ECO:0000256" key="2">
    <source>
        <dbReference type="ARBA" id="ARBA00022490"/>
    </source>
</evidence>
<dbReference type="InterPro" id="IPR000158">
    <property type="entry name" value="Cell_div_FtsZ"/>
</dbReference>
<keyword evidence="2 8" id="KW-0963">Cytoplasm</keyword>
<dbReference type="InterPro" id="IPR045061">
    <property type="entry name" value="FtsZ/CetZ"/>
</dbReference>